<dbReference type="PIRSF" id="PIRSF006603">
    <property type="entry name" value="DinF"/>
    <property type="match status" value="1"/>
</dbReference>
<evidence type="ECO:0000256" key="5">
    <source>
        <dbReference type="ARBA" id="ARBA00022989"/>
    </source>
</evidence>
<dbReference type="GO" id="GO:0015297">
    <property type="term" value="F:antiporter activity"/>
    <property type="evidence" value="ECO:0007669"/>
    <property type="project" value="InterPro"/>
</dbReference>
<feature type="transmembrane region" description="Helical" evidence="7">
    <location>
        <begin position="284"/>
        <end position="302"/>
    </location>
</feature>
<feature type="transmembrane region" description="Helical" evidence="7">
    <location>
        <begin position="323"/>
        <end position="342"/>
    </location>
</feature>
<dbReference type="PANTHER" id="PTHR42925">
    <property type="entry name" value="MULTIDRUG AND TOXIN EFFLUX PROTEIN MATE FAMILY"/>
    <property type="match status" value="1"/>
</dbReference>
<evidence type="ECO:0000256" key="2">
    <source>
        <dbReference type="ARBA" id="ARBA00022448"/>
    </source>
</evidence>
<dbReference type="InterPro" id="IPR048279">
    <property type="entry name" value="MdtK-like"/>
</dbReference>
<dbReference type="EMBL" id="WUQX01000001">
    <property type="protein sequence ID" value="MXP76223.1"/>
    <property type="molecule type" value="Genomic_DNA"/>
</dbReference>
<dbReference type="GO" id="GO:0005886">
    <property type="term" value="C:plasma membrane"/>
    <property type="evidence" value="ECO:0007669"/>
    <property type="project" value="UniProtKB-SubCell"/>
</dbReference>
<comment type="subcellular location">
    <subcellularLocation>
        <location evidence="1">Cell membrane</location>
        <topology evidence="1">Multi-pass membrane protein</topology>
    </subcellularLocation>
</comment>
<feature type="transmembrane region" description="Helical" evidence="7">
    <location>
        <begin position="98"/>
        <end position="121"/>
    </location>
</feature>
<accession>A0A7X3MGX5</accession>
<keyword evidence="9" id="KW-1185">Reference proteome</keyword>
<dbReference type="Proteomes" id="UP000460412">
    <property type="component" value="Unassembled WGS sequence"/>
</dbReference>
<feature type="transmembrane region" description="Helical" evidence="7">
    <location>
        <begin position="20"/>
        <end position="44"/>
    </location>
</feature>
<evidence type="ECO:0000256" key="7">
    <source>
        <dbReference type="SAM" id="Phobius"/>
    </source>
</evidence>
<feature type="transmembrane region" description="Helical" evidence="7">
    <location>
        <begin position="133"/>
        <end position="154"/>
    </location>
</feature>
<evidence type="ECO:0000256" key="1">
    <source>
        <dbReference type="ARBA" id="ARBA00004651"/>
    </source>
</evidence>
<protein>
    <submittedName>
        <fullName evidence="8">MATE family efflux transporter</fullName>
    </submittedName>
</protein>
<dbReference type="InterPro" id="IPR002528">
    <property type="entry name" value="MATE_fam"/>
</dbReference>
<dbReference type="PANTHER" id="PTHR42925:SF2">
    <property type="entry name" value="NA+ DRIVEN MULTIDRUG EFFLUX PUMP"/>
    <property type="match status" value="1"/>
</dbReference>
<keyword evidence="2" id="KW-0813">Transport</keyword>
<evidence type="ECO:0000313" key="9">
    <source>
        <dbReference type="Proteomes" id="UP000460412"/>
    </source>
</evidence>
<feature type="transmembrane region" description="Helical" evidence="7">
    <location>
        <begin position="389"/>
        <end position="412"/>
    </location>
</feature>
<gene>
    <name evidence="8" type="ORF">GN277_12715</name>
</gene>
<feature type="transmembrane region" description="Helical" evidence="7">
    <location>
        <begin position="56"/>
        <end position="77"/>
    </location>
</feature>
<sequence>MNKVLTKPSTFYRDMFRLALPIVFQNLITTAVGSADVIMLGWVSQTALSAGSLASQIMFILNLVYSGISSGIGMLAAQYWGKKDTKTIEKIMGIGMKISIIVSFLFFVLACFFPRLLMLIFTSEAELIRTGIPYLRIVGISYLFMSISQVYLCTMRSIERVMFATLTNGSALGLNIVLNAVFIFGWFGLPKMGIMGVALATTIARFVELTICLLDACWFQTIRFRPSLLFRHNKLLFQDFLQYSLPAFGNEVSWGVAFSMYSVIMGHLGNDVVAANAVAVVAKNLGTVVCFGIANAGTILLGKAIGAGHMEGVKEDASRFCKITLLSGIAGGILIFLLRPLFMNMADLSTTAQGYLRIMLYINMYSVIGQAMNSTVICGIFRSGGDSRWGFICDFIDMWFFAVPLGFISAFVLKLPPMWVYFLIYLDEFVKLPFVYRHYKSYKWLKNITRDFL</sequence>
<comment type="caution">
    <text evidence="8">The sequence shown here is derived from an EMBL/GenBank/DDBJ whole genome shotgun (WGS) entry which is preliminary data.</text>
</comment>
<evidence type="ECO:0000313" key="8">
    <source>
        <dbReference type="EMBL" id="MXP76223.1"/>
    </source>
</evidence>
<evidence type="ECO:0000256" key="4">
    <source>
        <dbReference type="ARBA" id="ARBA00022692"/>
    </source>
</evidence>
<evidence type="ECO:0000256" key="3">
    <source>
        <dbReference type="ARBA" id="ARBA00022475"/>
    </source>
</evidence>
<dbReference type="AlphaFoldDB" id="A0A7X3MGX5"/>
<keyword evidence="3" id="KW-1003">Cell membrane</keyword>
<dbReference type="CDD" id="cd13134">
    <property type="entry name" value="MATE_like_8"/>
    <property type="match status" value="1"/>
</dbReference>
<dbReference type="NCBIfam" id="TIGR00797">
    <property type="entry name" value="matE"/>
    <property type="match status" value="1"/>
</dbReference>
<keyword evidence="6 7" id="KW-0472">Membrane</keyword>
<proteinExistence type="predicted"/>
<reference evidence="8 9" key="1">
    <citation type="submission" date="2019-12" db="EMBL/GenBank/DDBJ databases">
        <title>Sporaefaciens musculi gen. nov., sp. nov., a novel bacterium isolated from the caecum of an obese mouse.</title>
        <authorList>
            <person name="Rasmussen T.S."/>
            <person name="Streidl T."/>
            <person name="Hitch T.C.A."/>
            <person name="Wortmann E."/>
            <person name="Deptula P."/>
            <person name="Hansen M."/>
            <person name="Nielsen D.S."/>
            <person name="Clavel T."/>
            <person name="Vogensen F.K."/>
        </authorList>
    </citation>
    <scope>NUCLEOTIDE SEQUENCE [LARGE SCALE GENOMIC DNA]</scope>
    <source>
        <strain evidence="8 9">WCA-9-b2</strain>
    </source>
</reference>
<feature type="transmembrane region" description="Helical" evidence="7">
    <location>
        <begin position="166"/>
        <end position="187"/>
    </location>
</feature>
<feature type="transmembrane region" description="Helical" evidence="7">
    <location>
        <begin position="193"/>
        <end position="219"/>
    </location>
</feature>
<dbReference type="RefSeq" id="WP_159751378.1">
    <property type="nucleotide sequence ID" value="NZ_CASSPE010000191.1"/>
</dbReference>
<organism evidence="8 9">
    <name type="scientific">Sporofaciens musculi</name>
    <dbReference type="NCBI Taxonomy" id="2681861"/>
    <lineage>
        <taxon>Bacteria</taxon>
        <taxon>Bacillati</taxon>
        <taxon>Bacillota</taxon>
        <taxon>Clostridia</taxon>
        <taxon>Lachnospirales</taxon>
        <taxon>Lachnospiraceae</taxon>
        <taxon>Sporofaciens</taxon>
    </lineage>
</organism>
<feature type="transmembrane region" description="Helical" evidence="7">
    <location>
        <begin position="240"/>
        <end position="264"/>
    </location>
</feature>
<dbReference type="Pfam" id="PF01554">
    <property type="entry name" value="MatE"/>
    <property type="match status" value="2"/>
</dbReference>
<keyword evidence="4 7" id="KW-0812">Transmembrane</keyword>
<dbReference type="GO" id="GO:0042910">
    <property type="term" value="F:xenobiotic transmembrane transporter activity"/>
    <property type="evidence" value="ECO:0007669"/>
    <property type="project" value="InterPro"/>
</dbReference>
<dbReference type="InterPro" id="IPR047135">
    <property type="entry name" value="YsiQ"/>
</dbReference>
<keyword evidence="5 7" id="KW-1133">Transmembrane helix</keyword>
<feature type="transmembrane region" description="Helical" evidence="7">
    <location>
        <begin position="362"/>
        <end position="382"/>
    </location>
</feature>
<name>A0A7X3MGX5_9FIRM</name>
<evidence type="ECO:0000256" key="6">
    <source>
        <dbReference type="ARBA" id="ARBA00023136"/>
    </source>
</evidence>